<dbReference type="AlphaFoldDB" id="A0A831LVY1"/>
<dbReference type="InterPro" id="IPR013984">
    <property type="entry name" value="Ald_Fedxn_OxRdtase_dom2"/>
</dbReference>
<dbReference type="Proteomes" id="UP000885648">
    <property type="component" value="Unassembled WGS sequence"/>
</dbReference>
<proteinExistence type="inferred from homology"/>
<dbReference type="Gene3D" id="3.60.9.10">
    <property type="entry name" value="Aldehyde ferredoxin oxidoreductase, N-terminal domain"/>
    <property type="match status" value="1"/>
</dbReference>
<gene>
    <name evidence="10" type="ORF">ENN52_04655</name>
</gene>
<dbReference type="InterPro" id="IPR036503">
    <property type="entry name" value="Ald_Fedxn_OxRdtase_N_sf"/>
</dbReference>
<reference evidence="10" key="1">
    <citation type="journal article" date="2020" name="mSystems">
        <title>Genome- and Community-Level Interaction Insights into Carbon Utilization and Element Cycling Functions of Hydrothermarchaeota in Hydrothermal Sediment.</title>
        <authorList>
            <person name="Zhou Z."/>
            <person name="Liu Y."/>
            <person name="Xu W."/>
            <person name="Pan J."/>
            <person name="Luo Z.H."/>
            <person name="Li M."/>
        </authorList>
    </citation>
    <scope>NUCLEOTIDE SEQUENCE</scope>
    <source>
        <strain evidence="10">SpSt-1183</strain>
    </source>
</reference>
<dbReference type="InterPro" id="IPR013985">
    <property type="entry name" value="Ald_Fedxn_OxRdtase_dom3"/>
</dbReference>
<keyword evidence="3" id="KW-0004">4Fe-4S</keyword>
<evidence type="ECO:0000256" key="5">
    <source>
        <dbReference type="ARBA" id="ARBA00023002"/>
    </source>
</evidence>
<evidence type="ECO:0000256" key="2">
    <source>
        <dbReference type="ARBA" id="ARBA00011032"/>
    </source>
</evidence>
<keyword evidence="6" id="KW-0408">Iron</keyword>
<dbReference type="GO" id="GO:0046872">
    <property type="term" value="F:metal ion binding"/>
    <property type="evidence" value="ECO:0007669"/>
    <property type="project" value="UniProtKB-KW"/>
</dbReference>
<keyword evidence="5" id="KW-0560">Oxidoreductase</keyword>
<dbReference type="PANTHER" id="PTHR30038">
    <property type="entry name" value="ALDEHYDE FERREDOXIN OXIDOREDUCTASE"/>
    <property type="match status" value="1"/>
</dbReference>
<evidence type="ECO:0000256" key="3">
    <source>
        <dbReference type="ARBA" id="ARBA00022485"/>
    </source>
</evidence>
<evidence type="ECO:0000313" key="10">
    <source>
        <dbReference type="EMBL" id="HDS63404.1"/>
    </source>
</evidence>
<protein>
    <submittedName>
        <fullName evidence="10">Aldehyde ferredoxin oxidoreductase</fullName>
    </submittedName>
</protein>
<evidence type="ECO:0000256" key="1">
    <source>
        <dbReference type="ARBA" id="ARBA00001966"/>
    </source>
</evidence>
<dbReference type="Pfam" id="PF02730">
    <property type="entry name" value="AFOR_N"/>
    <property type="match status" value="1"/>
</dbReference>
<accession>A0A831LVY1</accession>
<dbReference type="InterPro" id="IPR051919">
    <property type="entry name" value="W-dependent_AOR"/>
</dbReference>
<evidence type="ECO:0000256" key="4">
    <source>
        <dbReference type="ARBA" id="ARBA00022723"/>
    </source>
</evidence>
<evidence type="ECO:0000256" key="7">
    <source>
        <dbReference type="ARBA" id="ARBA00023014"/>
    </source>
</evidence>
<sequence>MDGYAGKIVYADLGGGTVEIRPTPDDLKRQYLGGRGFGAHIVADRVDPTLDPLSPESVFVLASCPLTGTGIPLGSRYEVSAKSPLNGTLASANSGGTFGWKIKKAGFDAAVISGRSEKPVYLFLNEGSAELRDASPYWGRDVYETTASLLADIGDPKAKVACIGPAGEKQSLLACIMNDDDRAAGRNGFGAVMGSKNLKAFVAAGSLPIGVADQERLNAVKERIREKIQKNGICEALTKYGTSVLVNIVNENGILPTRNFQSGHFAGAENISGERIAETILKKNTGCYACIVKCSRVCEVDGEVHEGPEYEPVWAFGADIGNDDIKLVTKAAWECNRLGLDAIGTPGAIACAMELREKGFIDEGPQFGEVDGLLDLVRQIGYREGFGAELADGSYRFAERHGHPELSMSVKKQDLPAYDPRGLQGHGLSYATSVRGGDHVYGYMIAPEVLGSPEKLDPYVSEGKAGWVKIFQDLTAAIDASGMCLFTSFALDAKDYADLTAATTGMAMDADTLLRTGERIWNLQKVFNIGAGYTRADDTLPERLLAEPLQDLAPKGRVWEPGRLLDEYYALRGWDAEGVPTPEKLKELGLM</sequence>
<dbReference type="InterPro" id="IPR001203">
    <property type="entry name" value="OxRdtase_Ald_Fedxn_C"/>
</dbReference>
<organism evidence="10">
    <name type="scientific">Methanofollis liminatans</name>
    <dbReference type="NCBI Taxonomy" id="2201"/>
    <lineage>
        <taxon>Archaea</taxon>
        <taxon>Methanobacteriati</taxon>
        <taxon>Methanobacteriota</taxon>
        <taxon>Stenosarchaea group</taxon>
        <taxon>Methanomicrobia</taxon>
        <taxon>Methanomicrobiales</taxon>
        <taxon>Methanomicrobiaceae</taxon>
        <taxon>Methanofollis</taxon>
    </lineage>
</organism>
<dbReference type="InterPro" id="IPR036021">
    <property type="entry name" value="Tungsten_al_ferr_oxy-like_C"/>
</dbReference>
<dbReference type="Gene3D" id="1.10.569.10">
    <property type="entry name" value="Aldehyde Ferredoxin Oxidoreductase Protein, subunit A, domain 2"/>
    <property type="match status" value="1"/>
</dbReference>
<dbReference type="SUPFAM" id="SSF48310">
    <property type="entry name" value="Aldehyde ferredoxin oxidoreductase, C-terminal domains"/>
    <property type="match status" value="1"/>
</dbReference>
<comment type="similarity">
    <text evidence="2">Belongs to the AOR/FOR family.</text>
</comment>
<dbReference type="PANTHER" id="PTHR30038:SF0">
    <property type="entry name" value="TUNGSTEN-CONTAINING ALDEHYDE FERREDOXIN OXIDOREDUCTASE"/>
    <property type="match status" value="1"/>
</dbReference>
<dbReference type="SMART" id="SM00790">
    <property type="entry name" value="AFOR_N"/>
    <property type="match status" value="1"/>
</dbReference>
<dbReference type="Pfam" id="PF01314">
    <property type="entry name" value="AFOR_C"/>
    <property type="match status" value="1"/>
</dbReference>
<dbReference type="EMBL" id="DSBY01000193">
    <property type="protein sequence ID" value="HDS63404.1"/>
    <property type="molecule type" value="Genomic_DNA"/>
</dbReference>
<comment type="cofactor">
    <cofactor evidence="1">
        <name>[4Fe-4S] cluster</name>
        <dbReference type="ChEBI" id="CHEBI:49883"/>
    </cofactor>
</comment>
<dbReference type="Gene3D" id="1.10.599.10">
    <property type="entry name" value="Aldehyde Ferredoxin Oxidoreductase Protein, subunit A, domain 3"/>
    <property type="match status" value="1"/>
</dbReference>
<dbReference type="SUPFAM" id="SSF56228">
    <property type="entry name" value="Aldehyde ferredoxin oxidoreductase, N-terminal domain"/>
    <property type="match status" value="1"/>
</dbReference>
<comment type="caution">
    <text evidence="10">The sequence shown here is derived from an EMBL/GenBank/DDBJ whole genome shotgun (WGS) entry which is preliminary data.</text>
</comment>
<dbReference type="GO" id="GO:0016625">
    <property type="term" value="F:oxidoreductase activity, acting on the aldehyde or oxo group of donors, iron-sulfur protein as acceptor"/>
    <property type="evidence" value="ECO:0007669"/>
    <property type="project" value="InterPro"/>
</dbReference>
<evidence type="ECO:0000256" key="6">
    <source>
        <dbReference type="ARBA" id="ARBA00023004"/>
    </source>
</evidence>
<name>A0A831LVY1_9EURY</name>
<keyword evidence="7" id="KW-0411">Iron-sulfur</keyword>
<evidence type="ECO:0000256" key="8">
    <source>
        <dbReference type="ARBA" id="ARBA00049934"/>
    </source>
</evidence>
<dbReference type="GO" id="GO:0009055">
    <property type="term" value="F:electron transfer activity"/>
    <property type="evidence" value="ECO:0007669"/>
    <property type="project" value="InterPro"/>
</dbReference>
<comment type="cofactor">
    <cofactor evidence="8">
        <name>tungstopterin</name>
        <dbReference type="ChEBI" id="CHEBI:30402"/>
    </cofactor>
</comment>
<feature type="domain" description="Aldehyde ferredoxin oxidoreductase N-terminal" evidence="9">
    <location>
        <begin position="4"/>
        <end position="207"/>
    </location>
</feature>
<dbReference type="InterPro" id="IPR013983">
    <property type="entry name" value="Ald_Fedxn_OxRdtase_N"/>
</dbReference>
<evidence type="ECO:0000259" key="9">
    <source>
        <dbReference type="SMART" id="SM00790"/>
    </source>
</evidence>
<keyword evidence="4" id="KW-0479">Metal-binding</keyword>
<dbReference type="GO" id="GO:0051539">
    <property type="term" value="F:4 iron, 4 sulfur cluster binding"/>
    <property type="evidence" value="ECO:0007669"/>
    <property type="project" value="UniProtKB-KW"/>
</dbReference>